<organism evidence="1 2">
    <name type="scientific">Talaromyces atroroseus</name>
    <dbReference type="NCBI Taxonomy" id="1441469"/>
    <lineage>
        <taxon>Eukaryota</taxon>
        <taxon>Fungi</taxon>
        <taxon>Dikarya</taxon>
        <taxon>Ascomycota</taxon>
        <taxon>Pezizomycotina</taxon>
        <taxon>Eurotiomycetes</taxon>
        <taxon>Eurotiomycetidae</taxon>
        <taxon>Eurotiales</taxon>
        <taxon>Trichocomaceae</taxon>
        <taxon>Talaromyces</taxon>
        <taxon>Talaromyces sect. Trachyspermi</taxon>
    </lineage>
</organism>
<gene>
    <name evidence="1" type="ORF">UA08_06368</name>
</gene>
<proteinExistence type="predicted"/>
<dbReference type="AlphaFoldDB" id="A0A225AYA4"/>
<dbReference type="RefSeq" id="XP_020118578.1">
    <property type="nucleotide sequence ID" value="XM_020268683.1"/>
</dbReference>
<reference evidence="1 2" key="1">
    <citation type="submission" date="2015-06" db="EMBL/GenBank/DDBJ databases">
        <title>Talaromyces atroroseus IBT 11181 draft genome.</title>
        <authorList>
            <person name="Rasmussen K.B."/>
            <person name="Rasmussen S."/>
            <person name="Petersen B."/>
            <person name="Sicheritz-Ponten T."/>
            <person name="Mortensen U.H."/>
            <person name="Thrane U."/>
        </authorList>
    </citation>
    <scope>NUCLEOTIDE SEQUENCE [LARGE SCALE GENOMIC DNA]</scope>
    <source>
        <strain evidence="1 2">IBT 11181</strain>
    </source>
</reference>
<comment type="caution">
    <text evidence="1">The sequence shown here is derived from an EMBL/GenBank/DDBJ whole genome shotgun (WGS) entry which is preliminary data.</text>
</comment>
<accession>A0A225AYA4</accession>
<name>A0A225AYA4_TALAT</name>
<dbReference type="GeneID" id="31006124"/>
<keyword evidence="2" id="KW-1185">Reference proteome</keyword>
<dbReference type="Proteomes" id="UP000214365">
    <property type="component" value="Unassembled WGS sequence"/>
</dbReference>
<dbReference type="EMBL" id="LFMY01000009">
    <property type="protein sequence ID" value="OKL58457.1"/>
    <property type="molecule type" value="Genomic_DNA"/>
</dbReference>
<evidence type="ECO:0000313" key="1">
    <source>
        <dbReference type="EMBL" id="OKL58457.1"/>
    </source>
</evidence>
<dbReference type="OrthoDB" id="524187at2759"/>
<evidence type="ECO:0000313" key="2">
    <source>
        <dbReference type="Proteomes" id="UP000214365"/>
    </source>
</evidence>
<sequence length="319" mass="36717">MCASCTDPEENNRNPEWRERFSFRAVDPVRLFLEQLRSLTKQLGHSSEVLLTYNDSGARETIDELNAFVLAMAQSKTQFQDIYHPIILTQGPKGDTVFQEKRYRRPRRNFKSGSEIYHDVEDAYGQSWANAPRLGSIPDRSSGWTPLHQAVTTGASKEQITCLIQEFGALRLLRTAWTDPAELPYRDMTAAEIAYELGYTHLRAILAPIVYHCIPHDVLTTLQMHFRNLIRKDLYGQSGEIASLRLPDLIVLTELKEPLMWFPLKPNPLRRSRSYLYRLDSRDLLVKSFSVSHDGNPKLYRISRSGVLEIEDAITFMRS</sequence>
<protein>
    <submittedName>
        <fullName evidence="1">Uncharacterized protein</fullName>
    </submittedName>
</protein>